<evidence type="ECO:0000259" key="4">
    <source>
        <dbReference type="Pfam" id="PF00931"/>
    </source>
</evidence>
<dbReference type="InterPro" id="IPR055414">
    <property type="entry name" value="LRR_R13L4/SHOC2-like"/>
</dbReference>
<dbReference type="GO" id="GO:0043531">
    <property type="term" value="F:ADP binding"/>
    <property type="evidence" value="ECO:0007669"/>
    <property type="project" value="InterPro"/>
</dbReference>
<gene>
    <name evidence="7" type="ORF">HHK36_019617</name>
</gene>
<dbReference type="AlphaFoldDB" id="A0A834YWQ0"/>
<dbReference type="Pfam" id="PF00931">
    <property type="entry name" value="NB-ARC"/>
    <property type="match status" value="1"/>
</dbReference>
<proteinExistence type="predicted"/>
<comment type="caution">
    <text evidence="7">The sequence shown here is derived from an EMBL/GenBank/DDBJ whole genome shotgun (WGS) entry which is preliminary data.</text>
</comment>
<dbReference type="InterPro" id="IPR041118">
    <property type="entry name" value="Rx_N"/>
</dbReference>
<dbReference type="Gene3D" id="1.20.5.4130">
    <property type="match status" value="1"/>
</dbReference>
<dbReference type="SUPFAM" id="SSF52058">
    <property type="entry name" value="L domain-like"/>
    <property type="match status" value="1"/>
</dbReference>
<dbReference type="InterPro" id="IPR002182">
    <property type="entry name" value="NB-ARC"/>
</dbReference>
<accession>A0A834YWQ0</accession>
<dbReference type="Gene3D" id="3.80.10.10">
    <property type="entry name" value="Ribonuclease Inhibitor"/>
    <property type="match status" value="1"/>
</dbReference>
<evidence type="ECO:0000313" key="7">
    <source>
        <dbReference type="EMBL" id="KAF8395667.1"/>
    </source>
</evidence>
<dbReference type="PANTHER" id="PTHR23155">
    <property type="entry name" value="DISEASE RESISTANCE PROTEIN RP"/>
    <property type="match status" value="1"/>
</dbReference>
<dbReference type="EMBL" id="JABCRI010000013">
    <property type="protein sequence ID" value="KAF8395667.1"/>
    <property type="molecule type" value="Genomic_DNA"/>
</dbReference>
<dbReference type="Gene3D" id="3.40.50.300">
    <property type="entry name" value="P-loop containing nucleotide triphosphate hydrolases"/>
    <property type="match status" value="1"/>
</dbReference>
<organism evidence="7 8">
    <name type="scientific">Tetracentron sinense</name>
    <name type="common">Spur-leaf</name>
    <dbReference type="NCBI Taxonomy" id="13715"/>
    <lineage>
        <taxon>Eukaryota</taxon>
        <taxon>Viridiplantae</taxon>
        <taxon>Streptophyta</taxon>
        <taxon>Embryophyta</taxon>
        <taxon>Tracheophyta</taxon>
        <taxon>Spermatophyta</taxon>
        <taxon>Magnoliopsida</taxon>
        <taxon>Trochodendrales</taxon>
        <taxon>Trochodendraceae</taxon>
        <taxon>Tetracentron</taxon>
    </lineage>
</organism>
<feature type="domain" description="Disease resistance N-terminal" evidence="5">
    <location>
        <begin position="6"/>
        <end position="90"/>
    </location>
</feature>
<protein>
    <submittedName>
        <fullName evidence="7">Uncharacterized protein</fullName>
    </submittedName>
</protein>
<dbReference type="InterPro" id="IPR042197">
    <property type="entry name" value="Apaf_helical"/>
</dbReference>
<sequence>MAEFLVAFVVERLGELLIQESSFLHGASGQLGRMQAELNRMKCFLQDADSRKEGDKRVRNWITEVREAAYDAEDVIETFVLKAASRRRSGGLEGVIKRNIGEIGEGTSAANELQRQLRESYPHDVEEHVVGLEKDVEALVAELIKEEERIRVISIVGMGGLVMESAIMKQVGAPNIELMKSLDVYELMGELYNFLEEKRYLVVFDDMWSTYEWDILKPAFPSGNIGSKIMFTTRNEEVAWLADSQSHPHRLRCLTVEESWELFCKKAFPENDDFAKLGRVMVGKCAGLPLSVNVLGGLLATKKTVNEWEMVHRKILDGTYDGVSGILALSYNDLPYHLKPCFLHLGIFPEGFEIPKNKLIRMWVAEVQYGLSLEKKELKHIFTHFELLRVLDLEGLFIKDSIPSGIGNLIHLRYLGLRRTLVEYLPSSIGNLRCLQTLDLRDTSITRIPNVIWKMEHLRHLRLGQEICSEHLRMDNLRQIQTLTHIRAGSWVTKCFATMTYLRKLGIIYKSRPEEVGAILKSSIVRSGRLQSLFLEFLCDIPLPSLTPISSCPRLSTLYIQGRIAELPTDHQHPRQDHDYEFIPPNLTKLTLDSSRLEHDPMPTLEKIPYLRTLHLRNQAYFGKEMVCIAKGFPKLEFLELRELNHLEDWRVDKGAMPSLRRLVINNCRSLRMLPDGLKFVTTLQELEITGMSGEFNERLEKGEEAEDWNKVEHIPSITLASVNVF</sequence>
<evidence type="ECO:0000313" key="8">
    <source>
        <dbReference type="Proteomes" id="UP000655225"/>
    </source>
</evidence>
<evidence type="ECO:0000256" key="2">
    <source>
        <dbReference type="ARBA" id="ARBA00022741"/>
    </source>
</evidence>
<dbReference type="InterPro" id="IPR032675">
    <property type="entry name" value="LRR_dom_sf"/>
</dbReference>
<dbReference type="GO" id="GO:0098542">
    <property type="term" value="P:defense response to other organism"/>
    <property type="evidence" value="ECO:0007669"/>
    <property type="project" value="TreeGrafter"/>
</dbReference>
<dbReference type="Pfam" id="PF18052">
    <property type="entry name" value="Rx_N"/>
    <property type="match status" value="1"/>
</dbReference>
<keyword evidence="3" id="KW-0611">Plant defense</keyword>
<dbReference type="OMA" id="VFCYCDY"/>
<feature type="domain" description="NB-ARC" evidence="4">
    <location>
        <begin position="180"/>
        <end position="272"/>
    </location>
</feature>
<dbReference type="CDD" id="cd14798">
    <property type="entry name" value="RX-CC_like"/>
    <property type="match status" value="1"/>
</dbReference>
<dbReference type="InterPro" id="IPR044974">
    <property type="entry name" value="Disease_R_plants"/>
</dbReference>
<keyword evidence="1" id="KW-0677">Repeat</keyword>
<dbReference type="Proteomes" id="UP000655225">
    <property type="component" value="Unassembled WGS sequence"/>
</dbReference>
<dbReference type="FunFam" id="1.10.8.430:FF:000003">
    <property type="entry name" value="Probable disease resistance protein At5g66910"/>
    <property type="match status" value="1"/>
</dbReference>
<keyword evidence="2" id="KW-0547">Nucleotide-binding</keyword>
<evidence type="ECO:0000259" key="6">
    <source>
        <dbReference type="Pfam" id="PF23598"/>
    </source>
</evidence>
<dbReference type="Gene3D" id="1.10.8.430">
    <property type="entry name" value="Helical domain of apoptotic protease-activating factors"/>
    <property type="match status" value="1"/>
</dbReference>
<evidence type="ECO:0000259" key="5">
    <source>
        <dbReference type="Pfam" id="PF18052"/>
    </source>
</evidence>
<dbReference type="PRINTS" id="PR00364">
    <property type="entry name" value="DISEASERSIST"/>
</dbReference>
<feature type="domain" description="Disease resistance R13L4/SHOC-2-like LRR" evidence="6">
    <location>
        <begin position="381"/>
        <end position="691"/>
    </location>
</feature>
<dbReference type="Pfam" id="PF23598">
    <property type="entry name" value="LRR_14"/>
    <property type="match status" value="1"/>
</dbReference>
<dbReference type="PANTHER" id="PTHR23155:SF1185">
    <property type="entry name" value="DISEASE RESISTANCE RPP8-LIKE PROTEIN 3-RELATED"/>
    <property type="match status" value="1"/>
</dbReference>
<name>A0A834YWQ0_TETSI</name>
<evidence type="ECO:0000256" key="1">
    <source>
        <dbReference type="ARBA" id="ARBA00022737"/>
    </source>
</evidence>
<dbReference type="InterPro" id="IPR027417">
    <property type="entry name" value="P-loop_NTPase"/>
</dbReference>
<reference evidence="7 8" key="1">
    <citation type="submission" date="2020-04" db="EMBL/GenBank/DDBJ databases">
        <title>Plant Genome Project.</title>
        <authorList>
            <person name="Zhang R.-G."/>
        </authorList>
    </citation>
    <scope>NUCLEOTIDE SEQUENCE [LARGE SCALE GENOMIC DNA]</scope>
    <source>
        <strain evidence="7">YNK0</strain>
        <tissue evidence="7">Leaf</tissue>
    </source>
</reference>
<dbReference type="InterPro" id="IPR038005">
    <property type="entry name" value="RX-like_CC"/>
</dbReference>
<dbReference type="SUPFAM" id="SSF52540">
    <property type="entry name" value="P-loop containing nucleoside triphosphate hydrolases"/>
    <property type="match status" value="1"/>
</dbReference>
<dbReference type="OrthoDB" id="646178at2759"/>
<evidence type="ECO:0000256" key="3">
    <source>
        <dbReference type="ARBA" id="ARBA00022821"/>
    </source>
</evidence>
<keyword evidence="8" id="KW-1185">Reference proteome</keyword>